<evidence type="ECO:0000313" key="3">
    <source>
        <dbReference type="EMBL" id="VYU08791.1"/>
    </source>
</evidence>
<dbReference type="EMBL" id="CACRTW010000021">
    <property type="protein sequence ID" value="VYU08791.1"/>
    <property type="molecule type" value="Genomic_DNA"/>
</dbReference>
<dbReference type="RefSeq" id="WP_156599409.1">
    <property type="nucleotide sequence ID" value="NZ_CACRTW010000021.1"/>
</dbReference>
<dbReference type="AlphaFoldDB" id="A0A6N3C329"/>
<evidence type="ECO:0008006" key="4">
    <source>
        <dbReference type="Google" id="ProtNLM"/>
    </source>
</evidence>
<keyword evidence="2" id="KW-0472">Membrane</keyword>
<sequence length="539" mass="58085">MFCPNCGFELDGDLRYCTECGYALEDAKAVLNSVSNEVAEEPSVINEAAEEIFASDETEKEPFAGIEAGEEKSPVESEPVADEEDDQPKDDVSSGATPSIPAVRADRPKLSNPVAKPVAAPAPAPAANASAQKKEPKALYIVGVVVGLAVIAIFSYLLFFSKSGGDVAHYGQDKAIVVVQESKITPTDAKGEKLKKYSVTLNGDNGYSTNAEVKGDEGFTVSQFPDVKPGKYTLTVKDSKSKVEWSIPVKVVDNSKSADAVKEVSLEVPKANEADTKTGEGDKKDGGTAADNTATHAAYKQKCQEYLARYGEPQIAEVTDSVYAMRGLCLVDLVDFDQDGQPELLTVVNGMSDAELKSAWNGDMEGLQKSYTVEVWSSADGGIKRLYSQNWLDNSNGGTMFLPLIKADDDSILVSQRTYEMSNAITALLAGRQVLAGDNTSVYGKKSDAFSLVSNYESWGVAPSEGNGYEYYCASEGKEISETDYNALYQQFGYGHNYRTYYFLDFSTSGYGTISGESHVDPNQVAEVTKDTLKKVGIE</sequence>
<keyword evidence="2" id="KW-0812">Transmembrane</keyword>
<evidence type="ECO:0000256" key="2">
    <source>
        <dbReference type="SAM" id="Phobius"/>
    </source>
</evidence>
<accession>A0A6N3C329</accession>
<reference evidence="3" key="1">
    <citation type="submission" date="2019-11" db="EMBL/GenBank/DDBJ databases">
        <authorList>
            <person name="Feng L."/>
        </authorList>
    </citation>
    <scope>NUCLEOTIDE SEQUENCE</scope>
    <source>
        <strain evidence="3">CaerofaciensLFYP39</strain>
    </source>
</reference>
<protein>
    <recommendedName>
        <fullName evidence="4">Zinc-ribbon domain-containing protein</fullName>
    </recommendedName>
</protein>
<name>A0A6N3C329_9ACTN</name>
<feature type="compositionally biased region" description="Basic and acidic residues" evidence="1">
    <location>
        <begin position="269"/>
        <end position="286"/>
    </location>
</feature>
<feature type="compositionally biased region" description="Low complexity" evidence="1">
    <location>
        <begin position="111"/>
        <end position="130"/>
    </location>
</feature>
<feature type="compositionally biased region" description="Acidic residues" evidence="1">
    <location>
        <begin position="79"/>
        <end position="88"/>
    </location>
</feature>
<keyword evidence="2" id="KW-1133">Transmembrane helix</keyword>
<organism evidence="3">
    <name type="scientific">Collinsella aerofaciens</name>
    <dbReference type="NCBI Taxonomy" id="74426"/>
    <lineage>
        <taxon>Bacteria</taxon>
        <taxon>Bacillati</taxon>
        <taxon>Actinomycetota</taxon>
        <taxon>Coriobacteriia</taxon>
        <taxon>Coriobacteriales</taxon>
        <taxon>Coriobacteriaceae</taxon>
        <taxon>Collinsella</taxon>
    </lineage>
</organism>
<feature type="transmembrane region" description="Helical" evidence="2">
    <location>
        <begin position="138"/>
        <end position="159"/>
    </location>
</feature>
<gene>
    <name evidence="3" type="ORF">CALFYP39_01393</name>
</gene>
<feature type="region of interest" description="Disordered" evidence="1">
    <location>
        <begin position="269"/>
        <end position="290"/>
    </location>
</feature>
<feature type="region of interest" description="Disordered" evidence="1">
    <location>
        <begin position="53"/>
        <end position="130"/>
    </location>
</feature>
<evidence type="ECO:0000256" key="1">
    <source>
        <dbReference type="SAM" id="MobiDB-lite"/>
    </source>
</evidence>
<proteinExistence type="predicted"/>